<evidence type="ECO:0000256" key="8">
    <source>
        <dbReference type="ARBA" id="ARBA00022723"/>
    </source>
</evidence>
<evidence type="ECO:0000256" key="3">
    <source>
        <dbReference type="ARBA" id="ARBA00010173"/>
    </source>
</evidence>
<name>X6NPK2_RETFI</name>
<evidence type="ECO:0000256" key="1">
    <source>
        <dbReference type="ARBA" id="ARBA00001966"/>
    </source>
</evidence>
<keyword evidence="10" id="KW-0411">Iron-sulfur</keyword>
<feature type="compositionally biased region" description="Basic and acidic residues" evidence="16">
    <location>
        <begin position="579"/>
        <end position="588"/>
    </location>
</feature>
<evidence type="ECO:0000256" key="12">
    <source>
        <dbReference type="ARBA" id="ARBA00032574"/>
    </source>
</evidence>
<dbReference type="GO" id="GO:0046872">
    <property type="term" value="F:metal ion binding"/>
    <property type="evidence" value="ECO:0007669"/>
    <property type="project" value="UniProtKB-KW"/>
</dbReference>
<dbReference type="Gene3D" id="3.40.50.11840">
    <property type="entry name" value="Diphthamide synthesis DPH1/DPH2 domain 1"/>
    <property type="match status" value="1"/>
</dbReference>
<dbReference type="Gene3D" id="3.40.50.11860">
    <property type="entry name" value="Diphthamide synthesis DPH1/DPH2 domain 3"/>
    <property type="match status" value="1"/>
</dbReference>
<dbReference type="PANTHER" id="PTHR10762">
    <property type="entry name" value="DIPHTHAMIDE BIOSYNTHESIS PROTEIN"/>
    <property type="match status" value="1"/>
</dbReference>
<evidence type="ECO:0000256" key="5">
    <source>
        <dbReference type="ARBA" id="ARBA00021915"/>
    </source>
</evidence>
<dbReference type="EC" id="2.5.1.108" evidence="4"/>
<dbReference type="UniPathway" id="UPA00559"/>
<feature type="coiled-coil region" evidence="15">
    <location>
        <begin position="10"/>
        <end position="74"/>
    </location>
</feature>
<comment type="catalytic activity">
    <reaction evidence="14">
        <text>L-histidyl-[translation elongation factor 2] + S-adenosyl-L-methionine = 2-[(3S)-amino-3-carboxypropyl]-L-histidyl-[translation elongation factor 2] + S-methyl-5'-thioadenosine + H(+)</text>
        <dbReference type="Rhea" id="RHEA:36783"/>
        <dbReference type="Rhea" id="RHEA-COMP:9748"/>
        <dbReference type="Rhea" id="RHEA-COMP:9749"/>
        <dbReference type="ChEBI" id="CHEBI:15378"/>
        <dbReference type="ChEBI" id="CHEBI:17509"/>
        <dbReference type="ChEBI" id="CHEBI:29979"/>
        <dbReference type="ChEBI" id="CHEBI:59789"/>
        <dbReference type="ChEBI" id="CHEBI:73995"/>
        <dbReference type="EC" id="2.5.1.108"/>
    </reaction>
</comment>
<evidence type="ECO:0000313" key="17">
    <source>
        <dbReference type="EMBL" id="ETO27629.1"/>
    </source>
</evidence>
<keyword evidence="9" id="KW-0408">Iron</keyword>
<organism evidence="17 18">
    <name type="scientific">Reticulomyxa filosa</name>
    <dbReference type="NCBI Taxonomy" id="46433"/>
    <lineage>
        <taxon>Eukaryota</taxon>
        <taxon>Sar</taxon>
        <taxon>Rhizaria</taxon>
        <taxon>Retaria</taxon>
        <taxon>Foraminifera</taxon>
        <taxon>Monothalamids</taxon>
        <taxon>Reticulomyxidae</taxon>
        <taxon>Reticulomyxa</taxon>
    </lineage>
</organism>
<comment type="similarity">
    <text evidence="3">Belongs to the DPH1/DPH2 family. DPH1 subfamily.</text>
</comment>
<comment type="pathway">
    <text evidence="2">Protein modification; peptidyl-diphthamide biosynthesis.</text>
</comment>
<accession>X6NPK2</accession>
<dbReference type="Proteomes" id="UP000023152">
    <property type="component" value="Unassembled WGS sequence"/>
</dbReference>
<keyword evidence="15" id="KW-0175">Coiled coil</keyword>
<evidence type="ECO:0000256" key="2">
    <source>
        <dbReference type="ARBA" id="ARBA00005156"/>
    </source>
</evidence>
<dbReference type="AlphaFoldDB" id="X6NPK2"/>
<evidence type="ECO:0000256" key="7">
    <source>
        <dbReference type="ARBA" id="ARBA00022691"/>
    </source>
</evidence>
<dbReference type="GO" id="GO:0051536">
    <property type="term" value="F:iron-sulfur cluster binding"/>
    <property type="evidence" value="ECO:0007669"/>
    <property type="project" value="UniProtKB-KW"/>
</dbReference>
<protein>
    <recommendedName>
        <fullName evidence="5">2-(3-amino-3-carboxypropyl)histidine synthase subunit 1</fullName>
        <ecNumber evidence="4">2.5.1.108</ecNumber>
    </recommendedName>
    <alternativeName>
        <fullName evidence="12">Diphthamide biosynthesis protein 1</fullName>
    </alternativeName>
    <alternativeName>
        <fullName evidence="13">Diphtheria toxin resistance protein 1</fullName>
    </alternativeName>
    <alternativeName>
        <fullName evidence="11">S-adenosyl-L-methionine:L-histidine 3-amino-3-carboxypropyltransferase 1</fullName>
    </alternativeName>
</protein>
<keyword evidence="18" id="KW-1185">Reference proteome</keyword>
<evidence type="ECO:0000313" key="18">
    <source>
        <dbReference type="Proteomes" id="UP000023152"/>
    </source>
</evidence>
<evidence type="ECO:0000256" key="10">
    <source>
        <dbReference type="ARBA" id="ARBA00023014"/>
    </source>
</evidence>
<dbReference type="Gene3D" id="3.40.50.11850">
    <property type="entry name" value="Diphthamide synthesis DPH1/DPH2 domain 2"/>
    <property type="match status" value="1"/>
</dbReference>
<comment type="cofactor">
    <cofactor evidence="1">
        <name>[4Fe-4S] cluster</name>
        <dbReference type="ChEBI" id="CHEBI:49883"/>
    </cofactor>
</comment>
<dbReference type="PANTHER" id="PTHR10762:SF1">
    <property type="entry name" value="2-(3-AMINO-3-CARBOXYPROPYL)HISTIDINE SYNTHASE SUBUNIT 1"/>
    <property type="match status" value="1"/>
</dbReference>
<dbReference type="NCBIfam" id="TIGR00322">
    <property type="entry name" value="diphth2_R"/>
    <property type="match status" value="1"/>
</dbReference>
<evidence type="ECO:0000256" key="11">
    <source>
        <dbReference type="ARBA" id="ARBA00031690"/>
    </source>
</evidence>
<dbReference type="InterPro" id="IPR042264">
    <property type="entry name" value="DPH1/DPH2_2"/>
</dbReference>
<gene>
    <name evidence="17" type="ORF">RFI_09503</name>
</gene>
<dbReference type="EMBL" id="ASPP01007138">
    <property type="protein sequence ID" value="ETO27629.1"/>
    <property type="molecule type" value="Genomic_DNA"/>
</dbReference>
<dbReference type="OrthoDB" id="1649088at2759"/>
<dbReference type="GO" id="GO:0090560">
    <property type="term" value="F:2-(3-amino-3-carboxypropyl)histidine synthase activity"/>
    <property type="evidence" value="ECO:0007669"/>
    <property type="project" value="UniProtKB-EC"/>
</dbReference>
<keyword evidence="8" id="KW-0479">Metal-binding</keyword>
<reference evidence="17 18" key="1">
    <citation type="journal article" date="2013" name="Curr. Biol.">
        <title>The Genome of the Foraminiferan Reticulomyxa filosa.</title>
        <authorList>
            <person name="Glockner G."/>
            <person name="Hulsmann N."/>
            <person name="Schleicher M."/>
            <person name="Noegel A.A."/>
            <person name="Eichinger L."/>
            <person name="Gallinger C."/>
            <person name="Pawlowski J."/>
            <person name="Sierra R."/>
            <person name="Euteneuer U."/>
            <person name="Pillet L."/>
            <person name="Moustafa A."/>
            <person name="Platzer M."/>
            <person name="Groth M."/>
            <person name="Szafranski K."/>
            <person name="Schliwa M."/>
        </authorList>
    </citation>
    <scope>NUCLEOTIDE SEQUENCE [LARGE SCALE GENOMIC DNA]</scope>
</reference>
<evidence type="ECO:0000256" key="15">
    <source>
        <dbReference type="SAM" id="Coils"/>
    </source>
</evidence>
<comment type="caution">
    <text evidence="17">The sequence shown here is derived from an EMBL/GenBank/DDBJ whole genome shotgun (WGS) entry which is preliminary data.</text>
</comment>
<evidence type="ECO:0000256" key="4">
    <source>
        <dbReference type="ARBA" id="ARBA00012221"/>
    </source>
</evidence>
<evidence type="ECO:0000256" key="14">
    <source>
        <dbReference type="ARBA" id="ARBA00048403"/>
    </source>
</evidence>
<dbReference type="FunFam" id="3.40.50.11860:FF:000002">
    <property type="entry name" value="2-(3-amino-3-carboxypropyl)histidine synthase subunit 1"/>
    <property type="match status" value="1"/>
</dbReference>
<feature type="region of interest" description="Disordered" evidence="16">
    <location>
        <begin position="570"/>
        <end position="606"/>
    </location>
</feature>
<dbReference type="FunFam" id="3.40.50.11850:FF:000002">
    <property type="entry name" value="2-(3-amino-3-carboxypropyl)histidine synthase subunit 1"/>
    <property type="match status" value="1"/>
</dbReference>
<dbReference type="GO" id="GO:0017183">
    <property type="term" value="P:protein histidyl modification to diphthamide"/>
    <property type="evidence" value="ECO:0007669"/>
    <property type="project" value="UniProtKB-UniPathway"/>
</dbReference>
<dbReference type="Pfam" id="PF01866">
    <property type="entry name" value="Diphthamide_syn"/>
    <property type="match status" value="1"/>
</dbReference>
<evidence type="ECO:0000256" key="13">
    <source>
        <dbReference type="ARBA" id="ARBA00032789"/>
    </source>
</evidence>
<evidence type="ECO:0000256" key="16">
    <source>
        <dbReference type="SAM" id="MobiDB-lite"/>
    </source>
</evidence>
<sequence length="606" mass="70268">MSISDIILRHEKVSQHIDRLEAEFTNLRRHGWRKTLVSTLTEYRREVELLEQKRQGLEETNKRLQSEVSALQMEEHTLALQVESSTEKKSAENGDCKCTEKQVVTQNKKEGCKKRGPTATLRQQIPDEILENKDLQNAMKALPSNYNFEIDKTIWRLKTAEPSPKRIALQFPEGLLMYACIIADILERFKKKKKNLIMITLGLLDKFAEVECVIMGDVTYGACCIDDFTAKALGCDFLVHYGHSCLVPITVTSENARILYVFVDIGINVKHLCDTIKHNFNPNTKMILAGTIQFASAIHSAHSLLQQEKYFDETKGGGIDVPQCMPLSPGEVLGCTSPRIENTRSNNGSQKNSYDCLFFVADGRFHLESLMISNPNIPAYRYNPYDFKLTKEVYDIQLMTSLRKKGRHWGIILGTLGRQGNPNILKRLEEMLVAKHIPYIVILLSEIYFDKLQQFESTIDVFVQIGCPRLSIDWGAQFEKPLLNAYEACVSLEKVSWLDTYPMDYYRKDGGVWTNYYMTEEDKQKQNEKRRMQRSQRIQTKIFYFFKAVQNYCHNFPKFLKAMRKNETKKKNIWTIRNHPQEENDQKKKNNPSKKSHKEKEKQKIK</sequence>
<proteinExistence type="inferred from homology"/>
<dbReference type="InterPro" id="IPR016435">
    <property type="entry name" value="DPH1/DPH2"/>
</dbReference>
<dbReference type="SFLD" id="SFLDS00032">
    <property type="entry name" value="Radical_SAM_3-amino-3-carboxyp"/>
    <property type="match status" value="1"/>
</dbReference>
<keyword evidence="7" id="KW-0949">S-adenosyl-L-methionine</keyword>
<keyword evidence="6" id="KW-0808">Transferase</keyword>
<dbReference type="InterPro" id="IPR042265">
    <property type="entry name" value="DPH1/DPH2_3"/>
</dbReference>
<evidence type="ECO:0000256" key="9">
    <source>
        <dbReference type="ARBA" id="ARBA00023004"/>
    </source>
</evidence>
<dbReference type="InterPro" id="IPR042263">
    <property type="entry name" value="DPH1/DPH2_1"/>
</dbReference>
<evidence type="ECO:0000256" key="6">
    <source>
        <dbReference type="ARBA" id="ARBA00022679"/>
    </source>
</evidence>